<gene>
    <name evidence="4" type="primary">LOC106569928</name>
</gene>
<dbReference type="Gene3D" id="2.30.42.10">
    <property type="match status" value="1"/>
</dbReference>
<dbReference type="InterPro" id="IPR041489">
    <property type="entry name" value="PDZ_6"/>
</dbReference>
<feature type="domain" description="PDZ" evidence="2">
    <location>
        <begin position="72"/>
        <end position="149"/>
    </location>
</feature>
<feature type="region of interest" description="Disordered" evidence="1">
    <location>
        <begin position="1"/>
        <end position="49"/>
    </location>
</feature>
<sequence length="151" mass="16302">MGPRTAVTPSKERKMVSGVRDNSLSSGNSGYYNRGPTLTPTSPVLSNPKSVLKRQVSPEELQRPGGPYIKRTFTIVGDAVGWGFVVRGSRPCHIQAVDPSGPAAAVGVKVRQFVVSVNGLNVLSLDYKMVRNLILTGKRTVVMEIMEESDC</sequence>
<evidence type="ECO:0000256" key="1">
    <source>
        <dbReference type="SAM" id="MobiDB-lite"/>
    </source>
</evidence>
<dbReference type="GO" id="GO:0005096">
    <property type="term" value="F:GTPase activator activity"/>
    <property type="evidence" value="ECO:0007669"/>
    <property type="project" value="TreeGrafter"/>
</dbReference>
<dbReference type="GO" id="GO:0023051">
    <property type="term" value="P:regulation of signaling"/>
    <property type="evidence" value="ECO:0007669"/>
    <property type="project" value="TreeGrafter"/>
</dbReference>
<dbReference type="PROSITE" id="PS50106">
    <property type="entry name" value="PDZ"/>
    <property type="match status" value="1"/>
</dbReference>
<dbReference type="GO" id="GO:0005085">
    <property type="term" value="F:guanyl-nucleotide exchange factor activity"/>
    <property type="evidence" value="ECO:0007669"/>
    <property type="project" value="TreeGrafter"/>
</dbReference>
<feature type="compositionally biased region" description="Low complexity" evidence="1">
    <location>
        <begin position="22"/>
        <end position="33"/>
    </location>
</feature>
<protein>
    <submittedName>
        <fullName evidence="4">DEP domain-containing mTOR-interacting protein isoform X1</fullName>
    </submittedName>
</protein>
<dbReference type="PANTHER" id="PTHR22829:SF18">
    <property type="entry name" value="DEP DOMAIN-CONTAINING MTOR-INTERACTING PROTEIN"/>
    <property type="match status" value="1"/>
</dbReference>
<accession>A0A1S3M293</accession>
<evidence type="ECO:0000259" key="2">
    <source>
        <dbReference type="PROSITE" id="PS50106"/>
    </source>
</evidence>
<dbReference type="Pfam" id="PF17820">
    <property type="entry name" value="PDZ_6"/>
    <property type="match status" value="1"/>
</dbReference>
<dbReference type="OrthoDB" id="39497at2759"/>
<dbReference type="InterPro" id="IPR051832">
    <property type="entry name" value="mTOR-Rac_regulators"/>
</dbReference>
<feature type="compositionally biased region" description="Polar residues" evidence="1">
    <location>
        <begin position="36"/>
        <end position="49"/>
    </location>
</feature>
<keyword evidence="3" id="KW-1185">Reference proteome</keyword>
<organism evidence="3 4">
    <name type="scientific">Salmo salar</name>
    <name type="common">Atlantic salmon</name>
    <dbReference type="NCBI Taxonomy" id="8030"/>
    <lineage>
        <taxon>Eukaryota</taxon>
        <taxon>Metazoa</taxon>
        <taxon>Chordata</taxon>
        <taxon>Craniata</taxon>
        <taxon>Vertebrata</taxon>
        <taxon>Euteleostomi</taxon>
        <taxon>Actinopterygii</taxon>
        <taxon>Neopterygii</taxon>
        <taxon>Teleostei</taxon>
        <taxon>Protacanthopterygii</taxon>
        <taxon>Salmoniformes</taxon>
        <taxon>Salmonidae</taxon>
        <taxon>Salmoninae</taxon>
        <taxon>Salmo</taxon>
    </lineage>
</organism>
<dbReference type="SUPFAM" id="SSF50156">
    <property type="entry name" value="PDZ domain-like"/>
    <property type="match status" value="1"/>
</dbReference>
<dbReference type="RefSeq" id="XP_013997156.1">
    <property type="nucleotide sequence ID" value="XM_014141681.2"/>
</dbReference>
<proteinExistence type="predicted"/>
<reference evidence="4" key="1">
    <citation type="submission" date="2025-08" db="UniProtKB">
        <authorList>
            <consortium name="RefSeq"/>
        </authorList>
    </citation>
    <scope>IDENTIFICATION</scope>
</reference>
<dbReference type="KEGG" id="sasa:106569928"/>
<dbReference type="GO" id="GO:0005886">
    <property type="term" value="C:plasma membrane"/>
    <property type="evidence" value="ECO:0007669"/>
    <property type="project" value="TreeGrafter"/>
</dbReference>
<dbReference type="InterPro" id="IPR001478">
    <property type="entry name" value="PDZ"/>
</dbReference>
<dbReference type="InterPro" id="IPR036034">
    <property type="entry name" value="PDZ_sf"/>
</dbReference>
<evidence type="ECO:0000313" key="3">
    <source>
        <dbReference type="Proteomes" id="UP001652741"/>
    </source>
</evidence>
<dbReference type="AlphaFoldDB" id="A0A1S3M293"/>
<name>A0A1S3M293_SALSA</name>
<dbReference type="GeneID" id="106569928"/>
<evidence type="ECO:0000313" key="4">
    <source>
        <dbReference type="RefSeq" id="XP_013997156.1"/>
    </source>
</evidence>
<dbReference type="PANTHER" id="PTHR22829">
    <property type="entry name" value="DEP DOMAIN PROTEIN"/>
    <property type="match status" value="1"/>
</dbReference>
<dbReference type="Proteomes" id="UP001652741">
    <property type="component" value="Chromosome ssa14"/>
</dbReference>
<dbReference type="GO" id="GO:0007186">
    <property type="term" value="P:G protein-coupled receptor signaling pathway"/>
    <property type="evidence" value="ECO:0007669"/>
    <property type="project" value="TreeGrafter"/>
</dbReference>
<dbReference type="SMART" id="SM00228">
    <property type="entry name" value="PDZ"/>
    <property type="match status" value="1"/>
</dbReference>